<dbReference type="Proteomes" id="UP000545386">
    <property type="component" value="Unassembled WGS sequence"/>
</dbReference>
<evidence type="ECO:0000256" key="6">
    <source>
        <dbReference type="ARBA" id="ARBA00022741"/>
    </source>
</evidence>
<protein>
    <recommendedName>
        <fullName evidence="3 11">Shikimate kinase</fullName>
        <shortName evidence="11">SK</shortName>
        <ecNumber evidence="3 11">2.7.1.71</ecNumber>
    </recommendedName>
</protein>
<comment type="catalytic activity">
    <reaction evidence="10 11">
        <text>shikimate + ATP = 3-phosphoshikimate + ADP + H(+)</text>
        <dbReference type="Rhea" id="RHEA:13121"/>
        <dbReference type="ChEBI" id="CHEBI:15378"/>
        <dbReference type="ChEBI" id="CHEBI:30616"/>
        <dbReference type="ChEBI" id="CHEBI:36208"/>
        <dbReference type="ChEBI" id="CHEBI:145989"/>
        <dbReference type="ChEBI" id="CHEBI:456216"/>
        <dbReference type="EC" id="2.7.1.71"/>
    </reaction>
</comment>
<feature type="binding site" evidence="11">
    <location>
        <begin position="133"/>
        <end position="138"/>
    </location>
    <ligand>
        <name>ATP</name>
        <dbReference type="ChEBI" id="CHEBI:30616"/>
    </ligand>
</feature>
<dbReference type="PANTHER" id="PTHR21087:SF16">
    <property type="entry name" value="SHIKIMATE KINASE 1, CHLOROPLASTIC"/>
    <property type="match status" value="1"/>
</dbReference>
<dbReference type="Pfam" id="PF01202">
    <property type="entry name" value="SKI"/>
    <property type="match status" value="1"/>
</dbReference>
<evidence type="ECO:0000256" key="10">
    <source>
        <dbReference type="ARBA" id="ARBA00048567"/>
    </source>
</evidence>
<feature type="binding site" evidence="11">
    <location>
        <position position="179"/>
    </location>
    <ligand>
        <name>substrate</name>
    </ligand>
</feature>
<evidence type="ECO:0000256" key="3">
    <source>
        <dbReference type="ARBA" id="ARBA00012154"/>
    </source>
</evidence>
<evidence type="ECO:0000313" key="13">
    <source>
        <dbReference type="EMBL" id="MBC2769595.1"/>
    </source>
</evidence>
<keyword evidence="14" id="KW-1185">Reference proteome</keyword>
<keyword evidence="11" id="KW-0460">Magnesium</keyword>
<dbReference type="PROSITE" id="PS01128">
    <property type="entry name" value="SHIKIMATE_KINASE"/>
    <property type="match status" value="1"/>
</dbReference>
<comment type="cofactor">
    <cofactor evidence="11">
        <name>Mg(2+)</name>
        <dbReference type="ChEBI" id="CHEBI:18420"/>
    </cofactor>
    <text evidence="11">Binds 1 Mg(2+) ion per subunit.</text>
</comment>
<dbReference type="Pfam" id="PF01381">
    <property type="entry name" value="HTH_3"/>
    <property type="match status" value="1"/>
</dbReference>
<evidence type="ECO:0000256" key="11">
    <source>
        <dbReference type="HAMAP-Rule" id="MF_00109"/>
    </source>
</evidence>
<dbReference type="InterPro" id="IPR023000">
    <property type="entry name" value="Shikimate_kinase_CS"/>
</dbReference>
<dbReference type="InterPro" id="IPR010982">
    <property type="entry name" value="Lambda_DNA-bd_dom_sf"/>
</dbReference>
<dbReference type="GO" id="GO:0008652">
    <property type="term" value="P:amino acid biosynthetic process"/>
    <property type="evidence" value="ECO:0007669"/>
    <property type="project" value="UniProtKB-KW"/>
</dbReference>
<feature type="binding site" evidence="11">
    <location>
        <position position="241"/>
    </location>
    <ligand>
        <name>ATP</name>
        <dbReference type="ChEBI" id="CHEBI:30616"/>
    </ligand>
</feature>
<evidence type="ECO:0000256" key="2">
    <source>
        <dbReference type="ARBA" id="ARBA00006997"/>
    </source>
</evidence>
<keyword evidence="8 11" id="KW-0067">ATP-binding</keyword>
<keyword evidence="6 11" id="KW-0547">Nucleotide-binding</keyword>
<reference evidence="13 14" key="1">
    <citation type="submission" date="2020-08" db="EMBL/GenBank/DDBJ databases">
        <title>Paraeoetvoesia sp. YC-7-48 draft genome sequence.</title>
        <authorList>
            <person name="Yao L."/>
        </authorList>
    </citation>
    <scope>NUCLEOTIDE SEQUENCE [LARGE SCALE GENOMIC DNA]</scope>
    <source>
        <strain evidence="14">YC-7-48</strain>
    </source>
</reference>
<comment type="pathway">
    <text evidence="1 11">Metabolic intermediate biosynthesis; chorismate biosynthesis; chorismate from D-erythrose 4-phosphate and phosphoenolpyruvate: step 5/7.</text>
</comment>
<keyword evidence="5 11" id="KW-0808">Transferase</keyword>
<evidence type="ECO:0000256" key="1">
    <source>
        <dbReference type="ARBA" id="ARBA00004842"/>
    </source>
</evidence>
<gene>
    <name evidence="11" type="primary">aroK</name>
    <name evidence="13" type="ORF">GTU67_06665</name>
</gene>
<comment type="caution">
    <text evidence="13">The sequence shown here is derived from an EMBL/GenBank/DDBJ whole genome shotgun (WGS) entry which is preliminary data.</text>
</comment>
<dbReference type="PANTHER" id="PTHR21087">
    <property type="entry name" value="SHIKIMATE KINASE"/>
    <property type="match status" value="1"/>
</dbReference>
<keyword evidence="9 11" id="KW-0057">Aromatic amino acid biosynthesis</keyword>
<keyword evidence="11" id="KW-0479">Metal-binding</keyword>
<dbReference type="PRINTS" id="PR01100">
    <property type="entry name" value="SHIKIMTKNASE"/>
</dbReference>
<comment type="caution">
    <text evidence="11">Lacks conserved residue(s) required for the propagation of feature annotation.</text>
</comment>
<dbReference type="GO" id="GO:0003677">
    <property type="term" value="F:DNA binding"/>
    <property type="evidence" value="ECO:0007669"/>
    <property type="project" value="InterPro"/>
</dbReference>
<accession>A0A842HRX0</accession>
<feature type="binding site" evidence="11">
    <location>
        <position position="202"/>
    </location>
    <ligand>
        <name>substrate</name>
    </ligand>
</feature>
<dbReference type="GO" id="GO:0005829">
    <property type="term" value="C:cytosol"/>
    <property type="evidence" value="ECO:0007669"/>
    <property type="project" value="TreeGrafter"/>
</dbReference>
<feature type="binding site" evidence="11">
    <location>
        <position position="137"/>
    </location>
    <ligand>
        <name>Mg(2+)</name>
        <dbReference type="ChEBI" id="CHEBI:18420"/>
    </ligand>
</feature>
<dbReference type="GO" id="GO:0004765">
    <property type="term" value="F:shikimate kinase activity"/>
    <property type="evidence" value="ECO:0007669"/>
    <property type="project" value="UniProtKB-UniRule"/>
</dbReference>
<comment type="function">
    <text evidence="11">Catalyzes the specific phosphorylation of the 3-hydroxyl group of shikimic acid using ATP as a cosubstrate.</text>
</comment>
<dbReference type="Gene3D" id="3.40.50.300">
    <property type="entry name" value="P-loop containing nucleotide triphosphate hydrolases"/>
    <property type="match status" value="1"/>
</dbReference>
<evidence type="ECO:0000256" key="8">
    <source>
        <dbReference type="ARBA" id="ARBA00022840"/>
    </source>
</evidence>
<dbReference type="GO" id="GO:0009423">
    <property type="term" value="P:chorismate biosynthetic process"/>
    <property type="evidence" value="ECO:0007669"/>
    <property type="project" value="UniProtKB-UniRule"/>
</dbReference>
<dbReference type="GO" id="GO:0009073">
    <property type="term" value="P:aromatic amino acid family biosynthetic process"/>
    <property type="evidence" value="ECO:0007669"/>
    <property type="project" value="UniProtKB-KW"/>
</dbReference>
<dbReference type="InterPro" id="IPR000623">
    <property type="entry name" value="Shikimate_kinase/TSH1"/>
</dbReference>
<dbReference type="SUPFAM" id="SSF47413">
    <property type="entry name" value="lambda repressor-like DNA-binding domains"/>
    <property type="match status" value="1"/>
</dbReference>
<dbReference type="EMBL" id="JACJUU010000003">
    <property type="protein sequence ID" value="MBC2769595.1"/>
    <property type="molecule type" value="Genomic_DNA"/>
</dbReference>
<dbReference type="GO" id="GO:0000287">
    <property type="term" value="F:magnesium ion binding"/>
    <property type="evidence" value="ECO:0007669"/>
    <property type="project" value="UniProtKB-UniRule"/>
</dbReference>
<organism evidence="13 14">
    <name type="scientific">Pusillimonas minor</name>
    <dbReference type="NCBI Taxonomy" id="2697024"/>
    <lineage>
        <taxon>Bacteria</taxon>
        <taxon>Pseudomonadati</taxon>
        <taxon>Pseudomonadota</taxon>
        <taxon>Betaproteobacteria</taxon>
        <taxon>Burkholderiales</taxon>
        <taxon>Alcaligenaceae</taxon>
        <taxon>Pusillimonas</taxon>
    </lineage>
</organism>
<comment type="similarity">
    <text evidence="2 11">Belongs to the shikimate kinase family.</text>
</comment>
<evidence type="ECO:0000256" key="4">
    <source>
        <dbReference type="ARBA" id="ARBA00022605"/>
    </source>
</evidence>
<dbReference type="CDD" id="cd00464">
    <property type="entry name" value="SK"/>
    <property type="match status" value="1"/>
</dbReference>
<evidence type="ECO:0000256" key="5">
    <source>
        <dbReference type="ARBA" id="ARBA00022679"/>
    </source>
</evidence>
<dbReference type="EC" id="2.7.1.71" evidence="3 11"/>
<dbReference type="InterPro" id="IPR027417">
    <property type="entry name" value="P-loop_NTPase"/>
</dbReference>
<comment type="subunit">
    <text evidence="11">Monomer.</text>
</comment>
<feature type="binding site" evidence="11">
    <location>
        <position position="262"/>
    </location>
    <ligand>
        <name>substrate</name>
    </ligand>
</feature>
<comment type="subcellular location">
    <subcellularLocation>
        <location evidence="11">Cytoplasm</location>
    </subcellularLocation>
</comment>
<keyword evidence="7 11" id="KW-0418">Kinase</keyword>
<dbReference type="PROSITE" id="PS50943">
    <property type="entry name" value="HTH_CROC1"/>
    <property type="match status" value="1"/>
</dbReference>
<evidence type="ECO:0000256" key="7">
    <source>
        <dbReference type="ARBA" id="ARBA00022777"/>
    </source>
</evidence>
<dbReference type="HAMAP" id="MF_00109">
    <property type="entry name" value="Shikimate_kinase"/>
    <property type="match status" value="1"/>
</dbReference>
<dbReference type="CDD" id="cd00093">
    <property type="entry name" value="HTH_XRE"/>
    <property type="match status" value="1"/>
</dbReference>
<evidence type="ECO:0000259" key="12">
    <source>
        <dbReference type="PROSITE" id="PS50943"/>
    </source>
</evidence>
<dbReference type="RefSeq" id="WP_185779303.1">
    <property type="nucleotide sequence ID" value="NZ_JACJUU010000003.1"/>
</dbReference>
<dbReference type="UniPathway" id="UPA00053">
    <property type="reaction ID" value="UER00088"/>
</dbReference>
<dbReference type="Gene3D" id="1.10.260.40">
    <property type="entry name" value="lambda repressor-like DNA-binding domains"/>
    <property type="match status" value="1"/>
</dbReference>
<name>A0A842HRX0_9BURK</name>
<feature type="domain" description="HTH cro/C1-type" evidence="12">
    <location>
        <begin position="22"/>
        <end position="76"/>
    </location>
</feature>
<dbReference type="AlphaFoldDB" id="A0A842HRX0"/>
<keyword evidence="4 11" id="KW-0028">Amino-acid biosynthesis</keyword>
<evidence type="ECO:0000256" key="9">
    <source>
        <dbReference type="ARBA" id="ARBA00023141"/>
    </source>
</evidence>
<evidence type="ECO:0000313" key="14">
    <source>
        <dbReference type="Proteomes" id="UP000545386"/>
    </source>
</evidence>
<dbReference type="SUPFAM" id="SSF52540">
    <property type="entry name" value="P-loop containing nucleoside triphosphate hydrolases"/>
    <property type="match status" value="1"/>
</dbReference>
<dbReference type="GO" id="GO:0005524">
    <property type="term" value="F:ATP binding"/>
    <property type="evidence" value="ECO:0007669"/>
    <property type="project" value="UniProtKB-UniRule"/>
</dbReference>
<keyword evidence="11" id="KW-0963">Cytoplasm</keyword>
<dbReference type="InterPro" id="IPR031322">
    <property type="entry name" value="Shikimate/glucono_kinase"/>
</dbReference>
<dbReference type="SMART" id="SM00530">
    <property type="entry name" value="HTH_XRE"/>
    <property type="match status" value="1"/>
</dbReference>
<sequence length="304" mass="32831">MNALTDTPDDTAALSRRLGLRVRSARAARAMTMKQLATESGISLPYLSRVERGDGNVSIAVLHRLARALNVSTHALLSDHDRFGADYALIVEMLKRQSPDSLRSIRSWLVSHLDQQSSQQGGVKRIALIGLRGAGKSTLGPALAQQLGAPFIELNAQVAQMAGMSLNEVFSIYGQAGYRRLERQCLEAVIAGHPQVVLATGGGIVAEPATYEVLLHSFYTVWLHARPEAHFRRVMAQHDARIATPQLRDEAMANIVSALAARSTLYALAHADIDTTGLTTQAVLARALALIDQHIFSTNKGVAS</sequence>
<dbReference type="InterPro" id="IPR001387">
    <property type="entry name" value="Cro/C1-type_HTH"/>
</dbReference>
<proteinExistence type="inferred from homology"/>
<dbReference type="NCBIfam" id="NF006015">
    <property type="entry name" value="PRK08154.1"/>
    <property type="match status" value="1"/>
</dbReference>